<feature type="compositionally biased region" description="Basic and acidic residues" evidence="1">
    <location>
        <begin position="116"/>
        <end position="131"/>
    </location>
</feature>
<feature type="region of interest" description="Disordered" evidence="1">
    <location>
        <begin position="985"/>
        <end position="1043"/>
    </location>
</feature>
<feature type="compositionally biased region" description="Low complexity" evidence="1">
    <location>
        <begin position="43"/>
        <end position="53"/>
    </location>
</feature>
<feature type="compositionally biased region" description="Polar residues" evidence="1">
    <location>
        <begin position="395"/>
        <end position="418"/>
    </location>
</feature>
<dbReference type="AlphaFoldDB" id="A0A8K0JI43"/>
<proteinExistence type="predicted"/>
<comment type="caution">
    <text evidence="2">The sequence shown here is derived from an EMBL/GenBank/DDBJ whole genome shotgun (WGS) entry which is preliminary data.</text>
</comment>
<evidence type="ECO:0000313" key="2">
    <source>
        <dbReference type="EMBL" id="KAG7529407.1"/>
    </source>
</evidence>
<evidence type="ECO:0000313" key="3">
    <source>
        <dbReference type="Proteomes" id="UP000812966"/>
    </source>
</evidence>
<name>A0A8K0JI43_9TREE</name>
<feature type="compositionally biased region" description="Low complexity" evidence="1">
    <location>
        <begin position="623"/>
        <end position="646"/>
    </location>
</feature>
<feature type="region of interest" description="Disordered" evidence="1">
    <location>
        <begin position="805"/>
        <end position="830"/>
    </location>
</feature>
<feature type="compositionally biased region" description="Basic and acidic residues" evidence="1">
    <location>
        <begin position="816"/>
        <end position="830"/>
    </location>
</feature>
<accession>A0A8K0JI43</accession>
<feature type="compositionally biased region" description="Basic and acidic residues" evidence="1">
    <location>
        <begin position="377"/>
        <end position="393"/>
    </location>
</feature>
<feature type="compositionally biased region" description="Polar residues" evidence="1">
    <location>
        <begin position="485"/>
        <end position="508"/>
    </location>
</feature>
<feature type="region of interest" description="Disordered" evidence="1">
    <location>
        <begin position="928"/>
        <end position="956"/>
    </location>
</feature>
<protein>
    <submittedName>
        <fullName evidence="2">Uncharacterized protein</fullName>
    </submittedName>
</protein>
<dbReference type="EMBL" id="JABELV010000151">
    <property type="protein sequence ID" value="KAG7529407.1"/>
    <property type="molecule type" value="Genomic_DNA"/>
</dbReference>
<feature type="region of interest" description="Disordered" evidence="1">
    <location>
        <begin position="574"/>
        <end position="646"/>
    </location>
</feature>
<organism evidence="2 3">
    <name type="scientific">Filobasidium floriforme</name>
    <dbReference type="NCBI Taxonomy" id="5210"/>
    <lineage>
        <taxon>Eukaryota</taxon>
        <taxon>Fungi</taxon>
        <taxon>Dikarya</taxon>
        <taxon>Basidiomycota</taxon>
        <taxon>Agaricomycotina</taxon>
        <taxon>Tremellomycetes</taxon>
        <taxon>Filobasidiales</taxon>
        <taxon>Filobasidiaceae</taxon>
        <taxon>Filobasidium</taxon>
    </lineage>
</organism>
<keyword evidence="3" id="KW-1185">Reference proteome</keyword>
<feature type="compositionally biased region" description="Low complexity" evidence="1">
    <location>
        <begin position="72"/>
        <end position="88"/>
    </location>
</feature>
<reference evidence="2" key="1">
    <citation type="submission" date="2020-04" db="EMBL/GenBank/DDBJ databases">
        <title>Analysis of mating type loci in Filobasidium floriforme.</title>
        <authorList>
            <person name="Nowrousian M."/>
        </authorList>
    </citation>
    <scope>NUCLEOTIDE SEQUENCE</scope>
    <source>
        <strain evidence="2">CBS 6242</strain>
    </source>
</reference>
<feature type="compositionally biased region" description="Basic and acidic residues" evidence="1">
    <location>
        <begin position="270"/>
        <end position="305"/>
    </location>
</feature>
<dbReference type="Proteomes" id="UP000812966">
    <property type="component" value="Unassembled WGS sequence"/>
</dbReference>
<feature type="compositionally biased region" description="Low complexity" evidence="1">
    <location>
        <begin position="426"/>
        <end position="449"/>
    </location>
</feature>
<gene>
    <name evidence="2" type="ORF">FFLO_05679</name>
</gene>
<sequence length="1064" mass="115490">MDTPSRLTGSHELRSRQTYETPPSSYRPSRMSLDGSRQHHAGSSRYSSASPSSFHNEPDDFRTRLNRLSLQGSSSASPLARSSSLRSRPGGGVADVGLGRRSTILDGSVRAVRTGYDFDKRDTALPRRDSPYRPSTSYSRHSEHNGLHETMNGQHGSPSERRYLRASPESSRSHRSSAYSSPNDTSPSRTPTPTASAALDGYYPTKSRKAHGHDDRRSGRHGADELLSSGDAYRSSRDKGDGSSAGRSVSNSTVRDFGGQDDDTLTYRLENNRRSRANADDRPIRVSSPADRDHLFDRSELRVDASRTLASSRSSVRHGVAQQPDPEDEMPAEAKVDMWMRSGSGRLGSGDDPSSKRRAALPAEFRSDMSTPTRPSTIERHQLRYDTASRHSDFGSPSISASVSGRSQDRSGLSVTEASSRRDLRSSTSPSGSMMSGSSRLTSISRASPVSETPERSRPQSTISTSSIADENDLAESRRRRKELLQSSSQQTLPRTSLHTPARSTTIDSVRGMDETRRSHALISSEPRAPSRASRHMRPSTSMSYLRDIEEPKIAPAHLRLHRQSMVYLPARRDDGLDGLPDSPLARYQRPSESSFQAARNSGPLGTSQSSIFENSHAIGRAPSPTRSIISTATSTRPSTRGTPSRVAMTRLQAKLRKSSDERSKIMLEACIRLLMSLGASDRANTQSSGNDVAGLAKNVQNVATTAEDVHIRSDAALSKIKDLIEQCLEVDPEQDADDDGEAAVVLVNVQAGLEEAKEILQQLSKSGIELIGLLTLVFDGLHGHQLYGSTRNDEQVQSVPQDQIMPVSNDNSPGVERDTVRNEETDTTPRPEQAEVFMQAEEPEGNTVEATVVISPSAVTALSATGEPESPSTVQVEAKEDEDYVKMEDHDLPLNIATANEDDAARIPFPKQTFDTPNEDVTVELAASMSSSPVQSSTTRNSVRSRKSSSSASILSIRARPDTMFKPGTPTTAVSAVVAKSAAGTMDPAGNPPGSPLPKTEELVSEDDYFAEHRRTSTGSAGYTPRENEQDDMQAGAGDKDALLVRPAYGTASQSLREIHKAK</sequence>
<feature type="region of interest" description="Disordered" evidence="1">
    <location>
        <begin position="1"/>
        <end position="543"/>
    </location>
</feature>
<feature type="compositionally biased region" description="Polar residues" evidence="1">
    <location>
        <begin position="18"/>
        <end position="27"/>
    </location>
</feature>
<feature type="compositionally biased region" description="Low complexity" evidence="1">
    <location>
        <begin position="929"/>
        <end position="956"/>
    </location>
</feature>
<feature type="compositionally biased region" description="Basic and acidic residues" evidence="1">
    <location>
        <begin position="212"/>
        <end position="224"/>
    </location>
</feature>
<feature type="compositionally biased region" description="Polar residues" evidence="1">
    <location>
        <begin position="459"/>
        <end position="469"/>
    </location>
</feature>
<feature type="compositionally biased region" description="Low complexity" evidence="1">
    <location>
        <begin position="165"/>
        <end position="198"/>
    </location>
</feature>
<feature type="compositionally biased region" description="Polar residues" evidence="1">
    <location>
        <begin position="245"/>
        <end position="254"/>
    </location>
</feature>
<feature type="compositionally biased region" description="Polar residues" evidence="1">
    <location>
        <begin position="591"/>
        <end position="614"/>
    </location>
</feature>
<evidence type="ECO:0000256" key="1">
    <source>
        <dbReference type="SAM" id="MobiDB-lite"/>
    </source>
</evidence>